<accession>A0A5C6B419</accession>
<reference evidence="1 2" key="1">
    <citation type="submission" date="2019-02" db="EMBL/GenBank/DDBJ databases">
        <title>Deep-cultivation of Planctomycetes and their phenomic and genomic characterization uncovers novel biology.</title>
        <authorList>
            <person name="Wiegand S."/>
            <person name="Jogler M."/>
            <person name="Boedeker C."/>
            <person name="Pinto D."/>
            <person name="Vollmers J."/>
            <person name="Rivas-Marin E."/>
            <person name="Kohn T."/>
            <person name="Peeters S.H."/>
            <person name="Heuer A."/>
            <person name="Rast P."/>
            <person name="Oberbeckmann S."/>
            <person name="Bunk B."/>
            <person name="Jeske O."/>
            <person name="Meyerdierks A."/>
            <person name="Storesund J.E."/>
            <person name="Kallscheuer N."/>
            <person name="Luecker S."/>
            <person name="Lage O.M."/>
            <person name="Pohl T."/>
            <person name="Merkel B.J."/>
            <person name="Hornburger P."/>
            <person name="Mueller R.-W."/>
            <person name="Bruemmer F."/>
            <person name="Labrenz M."/>
            <person name="Spormann A.M."/>
            <person name="Op Den Camp H."/>
            <person name="Overmann J."/>
            <person name="Amann R."/>
            <person name="Jetten M.S.M."/>
            <person name="Mascher T."/>
            <person name="Medema M.H."/>
            <person name="Devos D.P."/>
            <person name="Kaster A.-K."/>
            <person name="Ovreas L."/>
            <person name="Rohde M."/>
            <person name="Galperin M.Y."/>
            <person name="Jogler C."/>
        </authorList>
    </citation>
    <scope>NUCLEOTIDE SEQUENCE [LARGE SCALE GENOMIC DNA]</scope>
    <source>
        <strain evidence="1 2">Pla52n</strain>
    </source>
</reference>
<evidence type="ECO:0000313" key="2">
    <source>
        <dbReference type="Proteomes" id="UP000320176"/>
    </source>
</evidence>
<organism evidence="1 2">
    <name type="scientific">Stieleria varia</name>
    <dbReference type="NCBI Taxonomy" id="2528005"/>
    <lineage>
        <taxon>Bacteria</taxon>
        <taxon>Pseudomonadati</taxon>
        <taxon>Planctomycetota</taxon>
        <taxon>Planctomycetia</taxon>
        <taxon>Pirellulales</taxon>
        <taxon>Pirellulaceae</taxon>
        <taxon>Stieleria</taxon>
    </lineage>
</organism>
<comment type="caution">
    <text evidence="1">The sequence shown here is derived from an EMBL/GenBank/DDBJ whole genome shotgun (WGS) entry which is preliminary data.</text>
</comment>
<gene>
    <name evidence="1" type="ORF">Pla52n_20230</name>
</gene>
<dbReference type="PANTHER" id="PTHR43737">
    <property type="entry name" value="BLL7424 PROTEIN"/>
    <property type="match status" value="1"/>
</dbReference>
<dbReference type="EMBL" id="SJPN01000002">
    <property type="protein sequence ID" value="TWU06302.1"/>
    <property type="molecule type" value="Genomic_DNA"/>
</dbReference>
<dbReference type="PANTHER" id="PTHR43737:SF1">
    <property type="entry name" value="DUF1501 DOMAIN-CONTAINING PROTEIN"/>
    <property type="match status" value="1"/>
</dbReference>
<dbReference type="PROSITE" id="PS51257">
    <property type="entry name" value="PROKAR_LIPOPROTEIN"/>
    <property type="match status" value="1"/>
</dbReference>
<dbReference type="Proteomes" id="UP000320176">
    <property type="component" value="Unassembled WGS sequence"/>
</dbReference>
<keyword evidence="2" id="KW-1185">Reference proteome</keyword>
<dbReference type="InterPro" id="IPR010869">
    <property type="entry name" value="DUF1501"/>
</dbReference>
<dbReference type="AlphaFoldDB" id="A0A5C6B419"/>
<sequence>MSDASIRDSIHHRRDLLRLFGAAGIGLTATACADDESESEPPYDGPFYVVVNASGGWDTTYLMDPKGVGGINRLYDNGDILTEGEIKFAPTSKHITEGMSNEDFFARYAKELLVLNGLDYSVNNHSPCSRYMATGHLDSAAYPTFAALVAACRGPECPLSFLTFGNYSATANLVPMARVPYIQSLKLLANADSVHGATQHPYHDDFASDRIEQTLAKQNQRSATRSSLPRQKRAESMLYAAQWNSQSLSRITPHIPKSVPKDPLSQQAEIALASFKAGVCVSANLTVGQFDSHQKNDEDQMKLLPRLLASIDYLLRRAEELQIREKLVLVMQSEMGRTPNYNNGDGKDHWSIGSIMFLGPGIRGNRVIGATDDAQMPHPFDPQSLSLNPENGIRVRPEHIHIALRELAGVADHPFAERFPFKVAETEKLADLWGIGET</sequence>
<proteinExistence type="predicted"/>
<name>A0A5C6B419_9BACT</name>
<dbReference type="RefSeq" id="WP_146519399.1">
    <property type="nucleotide sequence ID" value="NZ_CP151726.1"/>
</dbReference>
<dbReference type="Pfam" id="PF07394">
    <property type="entry name" value="DUF1501"/>
    <property type="match status" value="1"/>
</dbReference>
<protein>
    <recommendedName>
        <fullName evidence="3">DUF1501 domain-containing protein</fullName>
    </recommendedName>
</protein>
<evidence type="ECO:0000313" key="1">
    <source>
        <dbReference type="EMBL" id="TWU06302.1"/>
    </source>
</evidence>
<evidence type="ECO:0008006" key="3">
    <source>
        <dbReference type="Google" id="ProtNLM"/>
    </source>
</evidence>
<dbReference type="OrthoDB" id="238140at2"/>